<name>A0ABQ5Y5Q8_9VIBR</name>
<evidence type="ECO:0000313" key="2">
    <source>
        <dbReference type="Proteomes" id="UP001156669"/>
    </source>
</evidence>
<dbReference type="RefSeq" id="WP_231578765.1">
    <property type="nucleotide sequence ID" value="NZ_BBLD01000013.1"/>
</dbReference>
<accession>A0ABQ5Y5Q8</accession>
<protein>
    <submittedName>
        <fullName evidence="1">Uncharacterized protein</fullName>
    </submittedName>
</protein>
<reference evidence="2" key="1">
    <citation type="journal article" date="2019" name="Int. J. Syst. Evol. Microbiol.">
        <title>The Global Catalogue of Microorganisms (GCM) 10K type strain sequencing project: providing services to taxonomists for standard genome sequencing and annotation.</title>
        <authorList>
            <consortium name="The Broad Institute Genomics Platform"/>
            <consortium name="The Broad Institute Genome Sequencing Center for Infectious Disease"/>
            <person name="Wu L."/>
            <person name="Ma J."/>
        </authorList>
    </citation>
    <scope>NUCLEOTIDE SEQUENCE [LARGE SCALE GENOMIC DNA]</scope>
    <source>
        <strain evidence="2">NBRC 110633</strain>
    </source>
</reference>
<comment type="caution">
    <text evidence="1">The sequence shown here is derived from an EMBL/GenBank/DDBJ whole genome shotgun (WGS) entry which is preliminary data.</text>
</comment>
<organism evidence="1 2">
    <name type="scientific">Vibrio hyugaensis</name>
    <dbReference type="NCBI Taxonomy" id="1534743"/>
    <lineage>
        <taxon>Bacteria</taxon>
        <taxon>Pseudomonadati</taxon>
        <taxon>Pseudomonadota</taxon>
        <taxon>Gammaproteobacteria</taxon>
        <taxon>Vibrionales</taxon>
        <taxon>Vibrionaceae</taxon>
        <taxon>Vibrio</taxon>
    </lineage>
</organism>
<keyword evidence="2" id="KW-1185">Reference proteome</keyword>
<dbReference type="EMBL" id="BSOE01000037">
    <property type="protein sequence ID" value="GLR04425.1"/>
    <property type="molecule type" value="Genomic_DNA"/>
</dbReference>
<proteinExistence type="predicted"/>
<gene>
    <name evidence="1" type="ORF">GCM10007906_20130</name>
</gene>
<dbReference type="Proteomes" id="UP001156669">
    <property type="component" value="Unassembled WGS sequence"/>
</dbReference>
<evidence type="ECO:0000313" key="1">
    <source>
        <dbReference type="EMBL" id="GLR04425.1"/>
    </source>
</evidence>
<sequence>MITVSVSPTGRLRGKSIYLESLELAEEFSTYLHQLFRQRKYRSDYTLEVVVEMSSRGKTISRWKADDSEQVKDVLQLQART</sequence>